<dbReference type="InterPro" id="IPR008271">
    <property type="entry name" value="Ser/Thr_kinase_AS"/>
</dbReference>
<keyword evidence="9" id="KW-0723">Serine/threonine-protein kinase</keyword>
<dbReference type="Gene3D" id="3.30.200.20">
    <property type="entry name" value="Phosphorylase Kinase, domain 1"/>
    <property type="match status" value="1"/>
</dbReference>
<evidence type="ECO:0000256" key="7">
    <source>
        <dbReference type="SAM" id="Phobius"/>
    </source>
</evidence>
<dbReference type="GO" id="GO:0005524">
    <property type="term" value="F:ATP binding"/>
    <property type="evidence" value="ECO:0007669"/>
    <property type="project" value="UniProtKB-UniRule"/>
</dbReference>
<gene>
    <name evidence="9" type="ORF">E8A74_23950</name>
</gene>
<proteinExistence type="predicted"/>
<comment type="caution">
    <text evidence="9">The sequence shown here is derived from an EMBL/GenBank/DDBJ whole genome shotgun (WGS) entry which is preliminary data.</text>
</comment>
<keyword evidence="2 5" id="KW-0547">Nucleotide-binding</keyword>
<feature type="region of interest" description="Disordered" evidence="6">
    <location>
        <begin position="1"/>
        <end position="77"/>
    </location>
</feature>
<keyword evidence="1" id="KW-0808">Transferase</keyword>
<evidence type="ECO:0000256" key="4">
    <source>
        <dbReference type="ARBA" id="ARBA00022840"/>
    </source>
</evidence>
<protein>
    <submittedName>
        <fullName evidence="9">Serine/threonine protein kinase</fullName>
    </submittedName>
</protein>
<dbReference type="PROSITE" id="PS00107">
    <property type="entry name" value="PROTEIN_KINASE_ATP"/>
    <property type="match status" value="1"/>
</dbReference>
<dbReference type="CDD" id="cd14014">
    <property type="entry name" value="STKc_PknB_like"/>
    <property type="match status" value="1"/>
</dbReference>
<dbReference type="Proteomes" id="UP000309215">
    <property type="component" value="Unassembled WGS sequence"/>
</dbReference>
<evidence type="ECO:0000313" key="9">
    <source>
        <dbReference type="EMBL" id="TKD04414.1"/>
    </source>
</evidence>
<dbReference type="SMART" id="SM00220">
    <property type="entry name" value="S_TKc"/>
    <property type="match status" value="1"/>
</dbReference>
<evidence type="ECO:0000256" key="5">
    <source>
        <dbReference type="PROSITE-ProRule" id="PRU10141"/>
    </source>
</evidence>
<keyword evidence="7" id="KW-1133">Transmembrane helix</keyword>
<feature type="region of interest" description="Disordered" evidence="6">
    <location>
        <begin position="407"/>
        <end position="500"/>
    </location>
</feature>
<dbReference type="InterPro" id="IPR011009">
    <property type="entry name" value="Kinase-like_dom_sf"/>
</dbReference>
<keyword evidence="7" id="KW-0812">Transmembrane</keyword>
<reference evidence="9 10" key="1">
    <citation type="submission" date="2019-04" db="EMBL/GenBank/DDBJ databases">
        <authorList>
            <person name="Li Y."/>
            <person name="Wang J."/>
        </authorList>
    </citation>
    <scope>NUCLEOTIDE SEQUENCE [LARGE SCALE GENOMIC DNA]</scope>
    <source>
        <strain evidence="9 10">DSM 14668</strain>
    </source>
</reference>
<dbReference type="InterPro" id="IPR017441">
    <property type="entry name" value="Protein_kinase_ATP_BS"/>
</dbReference>
<dbReference type="GO" id="GO:0004674">
    <property type="term" value="F:protein serine/threonine kinase activity"/>
    <property type="evidence" value="ECO:0007669"/>
    <property type="project" value="UniProtKB-KW"/>
</dbReference>
<dbReference type="SUPFAM" id="SSF56112">
    <property type="entry name" value="Protein kinase-like (PK-like)"/>
    <property type="match status" value="1"/>
</dbReference>
<evidence type="ECO:0000313" key="10">
    <source>
        <dbReference type="Proteomes" id="UP000309215"/>
    </source>
</evidence>
<sequence length="500" mass="52268">MPSRLRGSGRSGRRRACPQPDLRGQHPPGQRGPAAAEAEDDDPSPRSPLHPGRAPAYAAPVTEPVSRDPASPEGAPAPGTVLAGKYVVESVLGQGGMGIVLQARHQRTEQPVAIKLLRPDARALPDVKARFEREARAAALIQGPHVVRVYDVDNLPDGSPMMVMEMLQGWDLGQELAIRGPLPYPEAVGHILAACEALSQAHRMGVVHRDIKPGNLYLCQEGPRRIVKVLDFGISKVLDKRDDAAQTATTAAFGTPQYMSPEQVRSTKNVDGRADIWSLGVVLYELLGGRGPFDEGSATASLAAIIADEPKPLRELRPDLPQKLADVVTKALAKRADDRWPDVDTFMAALLPFGPGGAAPRTLLNTKALAVAPRAPMSNRRLMFVSAGLAAVVVAVFLVVLASQTKKPAEPAGDAAATNPTAEPALTPPPAATPAAAAEPTIVPVAAPVPTPLPTAPAAVGTGPKKEPTSAPPVPATAAPTPTPTPPKPPPPPAEDPTHL</sequence>
<dbReference type="PANTHER" id="PTHR43289">
    <property type="entry name" value="MITOGEN-ACTIVATED PROTEIN KINASE KINASE KINASE 20-RELATED"/>
    <property type="match status" value="1"/>
</dbReference>
<accession>A0A4U1JB47</accession>
<keyword evidence="3 9" id="KW-0418">Kinase</keyword>
<keyword evidence="7" id="KW-0472">Membrane</keyword>
<dbReference type="Pfam" id="PF00069">
    <property type="entry name" value="Pkinase"/>
    <property type="match status" value="1"/>
</dbReference>
<dbReference type="OrthoDB" id="9779541at2"/>
<feature type="compositionally biased region" description="Low complexity" evidence="6">
    <location>
        <begin position="415"/>
        <end position="425"/>
    </location>
</feature>
<feature type="compositionally biased region" description="Pro residues" evidence="6">
    <location>
        <begin position="470"/>
        <end position="500"/>
    </location>
</feature>
<dbReference type="PROSITE" id="PS00108">
    <property type="entry name" value="PROTEIN_KINASE_ST"/>
    <property type="match status" value="1"/>
</dbReference>
<evidence type="ECO:0000256" key="2">
    <source>
        <dbReference type="ARBA" id="ARBA00022741"/>
    </source>
</evidence>
<keyword evidence="10" id="KW-1185">Reference proteome</keyword>
<dbReference type="PROSITE" id="PS50011">
    <property type="entry name" value="PROTEIN_KINASE_DOM"/>
    <property type="match status" value="1"/>
</dbReference>
<feature type="domain" description="Protein kinase" evidence="8">
    <location>
        <begin position="86"/>
        <end position="351"/>
    </location>
</feature>
<feature type="transmembrane region" description="Helical" evidence="7">
    <location>
        <begin position="382"/>
        <end position="402"/>
    </location>
</feature>
<evidence type="ECO:0000256" key="1">
    <source>
        <dbReference type="ARBA" id="ARBA00022679"/>
    </source>
</evidence>
<feature type="compositionally biased region" description="Low complexity" evidence="6">
    <location>
        <begin position="433"/>
        <end position="446"/>
    </location>
</feature>
<dbReference type="PANTHER" id="PTHR43289:SF6">
    <property type="entry name" value="SERINE_THREONINE-PROTEIN KINASE NEKL-3"/>
    <property type="match status" value="1"/>
</dbReference>
<name>A0A4U1JB47_9BACT</name>
<dbReference type="InterPro" id="IPR000719">
    <property type="entry name" value="Prot_kinase_dom"/>
</dbReference>
<evidence type="ECO:0000256" key="6">
    <source>
        <dbReference type="SAM" id="MobiDB-lite"/>
    </source>
</evidence>
<dbReference type="AlphaFoldDB" id="A0A4U1JB47"/>
<feature type="binding site" evidence="5">
    <location>
        <position position="115"/>
    </location>
    <ligand>
        <name>ATP</name>
        <dbReference type="ChEBI" id="CHEBI:30616"/>
    </ligand>
</feature>
<organism evidence="9 10">
    <name type="scientific">Polyangium fumosum</name>
    <dbReference type="NCBI Taxonomy" id="889272"/>
    <lineage>
        <taxon>Bacteria</taxon>
        <taxon>Pseudomonadati</taxon>
        <taxon>Myxococcota</taxon>
        <taxon>Polyangia</taxon>
        <taxon>Polyangiales</taxon>
        <taxon>Polyangiaceae</taxon>
        <taxon>Polyangium</taxon>
    </lineage>
</organism>
<evidence type="ECO:0000256" key="3">
    <source>
        <dbReference type="ARBA" id="ARBA00022777"/>
    </source>
</evidence>
<dbReference type="EMBL" id="SSMQ01000025">
    <property type="protein sequence ID" value="TKD04414.1"/>
    <property type="molecule type" value="Genomic_DNA"/>
</dbReference>
<keyword evidence="4 5" id="KW-0067">ATP-binding</keyword>
<evidence type="ECO:0000259" key="8">
    <source>
        <dbReference type="PROSITE" id="PS50011"/>
    </source>
</evidence>
<dbReference type="Gene3D" id="1.10.510.10">
    <property type="entry name" value="Transferase(Phosphotransferase) domain 1"/>
    <property type="match status" value="1"/>
</dbReference>